<protein>
    <recommendedName>
        <fullName evidence="2">CopG family transcriptional regulator</fullName>
    </recommendedName>
</protein>
<sequence length="68" mass="7792">MEKELTTISIPTDLYKIIEEKLPESGAASVEEHIVQILKEKFPMPEADLSQDEEDKVKERLKALGYMD</sequence>
<reference evidence="1" key="1">
    <citation type="journal article" date="2014" name="Front. Microbiol.">
        <title>High frequency of phylogenetically diverse reductive dehalogenase-homologous genes in deep subseafloor sedimentary metagenomes.</title>
        <authorList>
            <person name="Kawai M."/>
            <person name="Futagami T."/>
            <person name="Toyoda A."/>
            <person name="Takaki Y."/>
            <person name="Nishi S."/>
            <person name="Hori S."/>
            <person name="Arai W."/>
            <person name="Tsubouchi T."/>
            <person name="Morono Y."/>
            <person name="Uchiyama I."/>
            <person name="Ito T."/>
            <person name="Fujiyama A."/>
            <person name="Inagaki F."/>
            <person name="Takami H."/>
        </authorList>
    </citation>
    <scope>NUCLEOTIDE SEQUENCE</scope>
    <source>
        <strain evidence="1">Expedition CK06-06</strain>
    </source>
</reference>
<name>X1E4P5_9ZZZZ</name>
<comment type="caution">
    <text evidence="1">The sequence shown here is derived from an EMBL/GenBank/DDBJ whole genome shotgun (WGS) entry which is preliminary data.</text>
</comment>
<accession>X1E4P5</accession>
<evidence type="ECO:0000313" key="1">
    <source>
        <dbReference type="EMBL" id="GAH12164.1"/>
    </source>
</evidence>
<proteinExistence type="predicted"/>
<gene>
    <name evidence="1" type="ORF">S01H4_58079</name>
</gene>
<dbReference type="EMBL" id="BART01033886">
    <property type="protein sequence ID" value="GAH12164.1"/>
    <property type="molecule type" value="Genomic_DNA"/>
</dbReference>
<evidence type="ECO:0008006" key="2">
    <source>
        <dbReference type="Google" id="ProtNLM"/>
    </source>
</evidence>
<dbReference type="AlphaFoldDB" id="X1E4P5"/>
<organism evidence="1">
    <name type="scientific">marine sediment metagenome</name>
    <dbReference type="NCBI Taxonomy" id="412755"/>
    <lineage>
        <taxon>unclassified sequences</taxon>
        <taxon>metagenomes</taxon>
        <taxon>ecological metagenomes</taxon>
    </lineage>
</organism>